<dbReference type="SUPFAM" id="SSF55811">
    <property type="entry name" value="Nudix"/>
    <property type="match status" value="1"/>
</dbReference>
<accession>A0A9W6ZFZ7</accession>
<dbReference type="AlphaFoldDB" id="A0A9W6ZFZ7"/>
<feature type="domain" description="Nudix hydrolase" evidence="3">
    <location>
        <begin position="112"/>
        <end position="245"/>
    </location>
</feature>
<dbReference type="EMBL" id="BRXY01000021">
    <property type="protein sequence ID" value="GMH53682.1"/>
    <property type="molecule type" value="Genomic_DNA"/>
</dbReference>
<protein>
    <recommendedName>
        <fullName evidence="3">Nudix hydrolase domain-containing protein</fullName>
    </recommendedName>
</protein>
<gene>
    <name evidence="4" type="ORF">TrST_g10173</name>
</gene>
<dbReference type="InterPro" id="IPR020084">
    <property type="entry name" value="NUDIX_hydrolase_CS"/>
</dbReference>
<sequence>MQNLGILFILTNLVSVTAFMSGITLIADYACLISSSSSEKHEVRRLNPSVDALHFLDMDHFRTLTPCDDFDSTLDSILSHSPDTDAELVNWVDCENNKIKTLTRSMIHKYNILHSGAGILPVNGQQIYCHQRSPDKRIFPNLLDMFVGGVSQSGEESRVTASREMSEELNLSSPSSLSEKLFTTTICTSYNRCIVDCFQYDIAPSESSNIILQESEVQWGGFMDEKWINSAVDAGAADSDIIQQLRDMKINNNENEWVPDGKLVWQAWQAHHQKSNNQQRK</sequence>
<evidence type="ECO:0000256" key="2">
    <source>
        <dbReference type="SAM" id="Phobius"/>
    </source>
</evidence>
<keyword evidence="2" id="KW-0812">Transmembrane</keyword>
<evidence type="ECO:0000313" key="5">
    <source>
        <dbReference type="Proteomes" id="UP001165085"/>
    </source>
</evidence>
<dbReference type="Pfam" id="PF00293">
    <property type="entry name" value="NUDIX"/>
    <property type="match status" value="1"/>
</dbReference>
<evidence type="ECO:0000313" key="4">
    <source>
        <dbReference type="EMBL" id="GMH53682.1"/>
    </source>
</evidence>
<keyword evidence="2" id="KW-0472">Membrane</keyword>
<dbReference type="Proteomes" id="UP001165085">
    <property type="component" value="Unassembled WGS sequence"/>
</dbReference>
<reference evidence="5" key="1">
    <citation type="journal article" date="2023" name="Commun. Biol.">
        <title>Genome analysis of Parmales, the sister group of diatoms, reveals the evolutionary specialization of diatoms from phago-mixotrophs to photoautotrophs.</title>
        <authorList>
            <person name="Ban H."/>
            <person name="Sato S."/>
            <person name="Yoshikawa S."/>
            <person name="Yamada K."/>
            <person name="Nakamura Y."/>
            <person name="Ichinomiya M."/>
            <person name="Sato N."/>
            <person name="Blanc-Mathieu R."/>
            <person name="Endo H."/>
            <person name="Kuwata A."/>
            <person name="Ogata H."/>
        </authorList>
    </citation>
    <scope>NUCLEOTIDE SEQUENCE [LARGE SCALE GENOMIC DNA]</scope>
    <source>
        <strain evidence="5">NIES 3701</strain>
    </source>
</reference>
<keyword evidence="2" id="KW-1133">Transmembrane helix</keyword>
<evidence type="ECO:0000259" key="3">
    <source>
        <dbReference type="PROSITE" id="PS51462"/>
    </source>
</evidence>
<dbReference type="OrthoDB" id="510307at2759"/>
<dbReference type="InterPro" id="IPR015797">
    <property type="entry name" value="NUDIX_hydrolase-like_dom_sf"/>
</dbReference>
<evidence type="ECO:0000256" key="1">
    <source>
        <dbReference type="ARBA" id="ARBA00022801"/>
    </source>
</evidence>
<comment type="caution">
    <text evidence="4">The sequence shown here is derived from an EMBL/GenBank/DDBJ whole genome shotgun (WGS) entry which is preliminary data.</text>
</comment>
<dbReference type="GO" id="GO:0016787">
    <property type="term" value="F:hydrolase activity"/>
    <property type="evidence" value="ECO:0007669"/>
    <property type="project" value="UniProtKB-KW"/>
</dbReference>
<name>A0A9W6ZFZ7_9STRA</name>
<feature type="transmembrane region" description="Helical" evidence="2">
    <location>
        <begin position="6"/>
        <end position="31"/>
    </location>
</feature>
<dbReference type="InterPro" id="IPR000086">
    <property type="entry name" value="NUDIX_hydrolase_dom"/>
</dbReference>
<dbReference type="Gene3D" id="3.90.79.10">
    <property type="entry name" value="Nucleoside Triphosphate Pyrophosphohydrolase"/>
    <property type="match status" value="1"/>
</dbReference>
<keyword evidence="5" id="KW-1185">Reference proteome</keyword>
<proteinExistence type="predicted"/>
<dbReference type="PROSITE" id="PS51462">
    <property type="entry name" value="NUDIX"/>
    <property type="match status" value="1"/>
</dbReference>
<keyword evidence="1" id="KW-0378">Hydrolase</keyword>
<dbReference type="PROSITE" id="PS00893">
    <property type="entry name" value="NUDIX_BOX"/>
    <property type="match status" value="1"/>
</dbReference>
<organism evidence="4 5">
    <name type="scientific">Triparma strigata</name>
    <dbReference type="NCBI Taxonomy" id="1606541"/>
    <lineage>
        <taxon>Eukaryota</taxon>
        <taxon>Sar</taxon>
        <taxon>Stramenopiles</taxon>
        <taxon>Ochrophyta</taxon>
        <taxon>Bolidophyceae</taxon>
        <taxon>Parmales</taxon>
        <taxon>Triparmaceae</taxon>
        <taxon>Triparma</taxon>
    </lineage>
</organism>